<evidence type="ECO:0000313" key="1">
    <source>
        <dbReference type="EMBL" id="EXJ69020.1"/>
    </source>
</evidence>
<reference evidence="1 2" key="1">
    <citation type="submission" date="2013-03" db="EMBL/GenBank/DDBJ databases">
        <title>The Genome Sequence of Cladophialophora psammophila CBS 110553.</title>
        <authorList>
            <consortium name="The Broad Institute Genomics Platform"/>
            <person name="Cuomo C."/>
            <person name="de Hoog S."/>
            <person name="Gorbushina A."/>
            <person name="Walker B."/>
            <person name="Young S.K."/>
            <person name="Zeng Q."/>
            <person name="Gargeya S."/>
            <person name="Fitzgerald M."/>
            <person name="Haas B."/>
            <person name="Abouelleil A."/>
            <person name="Allen A.W."/>
            <person name="Alvarado L."/>
            <person name="Arachchi H.M."/>
            <person name="Berlin A.M."/>
            <person name="Chapman S.B."/>
            <person name="Gainer-Dewar J."/>
            <person name="Goldberg J."/>
            <person name="Griggs A."/>
            <person name="Gujja S."/>
            <person name="Hansen M."/>
            <person name="Howarth C."/>
            <person name="Imamovic A."/>
            <person name="Ireland A."/>
            <person name="Larimer J."/>
            <person name="McCowan C."/>
            <person name="Murphy C."/>
            <person name="Pearson M."/>
            <person name="Poon T.W."/>
            <person name="Priest M."/>
            <person name="Roberts A."/>
            <person name="Saif S."/>
            <person name="Shea T."/>
            <person name="Sisk P."/>
            <person name="Sykes S."/>
            <person name="Wortman J."/>
            <person name="Nusbaum C."/>
            <person name="Birren B."/>
        </authorList>
    </citation>
    <scope>NUCLEOTIDE SEQUENCE [LARGE SCALE GENOMIC DNA]</scope>
    <source>
        <strain evidence="1 2">CBS 110553</strain>
    </source>
</reference>
<dbReference type="HOGENOM" id="CLU_1454243_0_0_1"/>
<evidence type="ECO:0000313" key="2">
    <source>
        <dbReference type="Proteomes" id="UP000019471"/>
    </source>
</evidence>
<accession>W9WVE2</accession>
<keyword evidence="2" id="KW-1185">Reference proteome</keyword>
<dbReference type="Proteomes" id="UP000019471">
    <property type="component" value="Unassembled WGS sequence"/>
</dbReference>
<proteinExistence type="predicted"/>
<protein>
    <submittedName>
        <fullName evidence="1">Uncharacterized protein</fullName>
    </submittedName>
</protein>
<gene>
    <name evidence="1" type="ORF">A1O5_07955</name>
</gene>
<sequence length="186" mass="20415">MYDVFRQLGEEAAKLSSASESVLGLIRGITNRALDGLVEAPRNHQKQSTRSANDNSLIEVEVSHVGRPYDNDDNDDNDDGDWQVVSVSEKIDAQIAAKPTIPLEDDWIVCSLDKDGSVSVINLQEPPTQRPGAAPHPIPSPATSADLWRSIQVDLCQANPPMHTAAKLTAYICLRDKETRLAEQKF</sequence>
<dbReference type="GeneID" id="19192657"/>
<organism evidence="1 2">
    <name type="scientific">Cladophialophora psammophila CBS 110553</name>
    <dbReference type="NCBI Taxonomy" id="1182543"/>
    <lineage>
        <taxon>Eukaryota</taxon>
        <taxon>Fungi</taxon>
        <taxon>Dikarya</taxon>
        <taxon>Ascomycota</taxon>
        <taxon>Pezizomycotina</taxon>
        <taxon>Eurotiomycetes</taxon>
        <taxon>Chaetothyriomycetidae</taxon>
        <taxon>Chaetothyriales</taxon>
        <taxon>Herpotrichiellaceae</taxon>
        <taxon>Cladophialophora</taxon>
    </lineage>
</organism>
<dbReference type="AlphaFoldDB" id="W9WVE2"/>
<name>W9WVE2_9EURO</name>
<dbReference type="EMBL" id="AMGX01000012">
    <property type="protein sequence ID" value="EXJ69020.1"/>
    <property type="molecule type" value="Genomic_DNA"/>
</dbReference>
<dbReference type="RefSeq" id="XP_007746730.1">
    <property type="nucleotide sequence ID" value="XM_007748540.1"/>
</dbReference>
<comment type="caution">
    <text evidence="1">The sequence shown here is derived from an EMBL/GenBank/DDBJ whole genome shotgun (WGS) entry which is preliminary data.</text>
</comment>